<dbReference type="HOGENOM" id="CLU_1120498_0_0_1"/>
<evidence type="ECO:0000313" key="2">
    <source>
        <dbReference type="EMBL" id="EDK39651.2"/>
    </source>
</evidence>
<gene>
    <name evidence="2" type="ORF">PGUG_03750</name>
</gene>
<protein>
    <submittedName>
        <fullName evidence="2">Uncharacterized protein</fullName>
    </submittedName>
</protein>
<sequence>MVDHRTSRTQIRNLLVVLLGLTTSGFRGSPLKKLVDGILFFFLQLLVLQMSSSTSIFCFSQQCSLFCFLLALCIFLIKILEFQKQLRSTVAIFFFKKPPSLSLGHFGNIGVIVWIVLGFFVGQNEIFVHIVHSLLFTSWRWSFSAIRTLFFFIVKRKCAFLYRGPGPRTSSGSASSSWFWRIVIVTIQIQVVVTIFHIILGVITGQIFVVFSFFFWFIVHWFHFTQVGLVIWRRRHVFIAGTGHNKVE</sequence>
<reference evidence="2 3" key="1">
    <citation type="journal article" date="2009" name="Nature">
        <title>Evolution of pathogenicity and sexual reproduction in eight Candida genomes.</title>
        <authorList>
            <person name="Butler G."/>
            <person name="Rasmussen M.D."/>
            <person name="Lin M.F."/>
            <person name="Santos M.A."/>
            <person name="Sakthikumar S."/>
            <person name="Munro C.A."/>
            <person name="Rheinbay E."/>
            <person name="Grabherr M."/>
            <person name="Forche A."/>
            <person name="Reedy J.L."/>
            <person name="Agrafioti I."/>
            <person name="Arnaud M.B."/>
            <person name="Bates S."/>
            <person name="Brown A.J."/>
            <person name="Brunke S."/>
            <person name="Costanzo M.C."/>
            <person name="Fitzpatrick D.A."/>
            <person name="de Groot P.W."/>
            <person name="Harris D."/>
            <person name="Hoyer L.L."/>
            <person name="Hube B."/>
            <person name="Klis F.M."/>
            <person name="Kodira C."/>
            <person name="Lennard N."/>
            <person name="Logue M.E."/>
            <person name="Martin R."/>
            <person name="Neiman A.M."/>
            <person name="Nikolaou E."/>
            <person name="Quail M.A."/>
            <person name="Quinn J."/>
            <person name="Santos M.C."/>
            <person name="Schmitzberger F.F."/>
            <person name="Sherlock G."/>
            <person name="Shah P."/>
            <person name="Silverstein K.A."/>
            <person name="Skrzypek M.S."/>
            <person name="Soll D."/>
            <person name="Staggs R."/>
            <person name="Stansfield I."/>
            <person name="Stumpf M.P."/>
            <person name="Sudbery P.E."/>
            <person name="Srikantha T."/>
            <person name="Zeng Q."/>
            <person name="Berman J."/>
            <person name="Berriman M."/>
            <person name="Heitman J."/>
            <person name="Gow N.A."/>
            <person name="Lorenz M.C."/>
            <person name="Birren B.W."/>
            <person name="Kellis M."/>
            <person name="Cuomo C.A."/>
        </authorList>
    </citation>
    <scope>NUCLEOTIDE SEQUENCE [LARGE SCALE GENOMIC DNA]</scope>
    <source>
        <strain evidence="3">ATCC 6260 / CBS 566 / DSM 6381 / JCM 1539 / NBRC 10279 / NRRL Y-324</strain>
    </source>
</reference>
<dbReference type="EMBL" id="CH408158">
    <property type="protein sequence ID" value="EDK39651.2"/>
    <property type="molecule type" value="Genomic_DNA"/>
</dbReference>
<feature type="transmembrane region" description="Helical" evidence="1">
    <location>
        <begin position="59"/>
        <end position="80"/>
    </location>
</feature>
<accession>A5DKE9</accession>
<dbReference type="AlphaFoldDB" id="A5DKE9"/>
<proteinExistence type="predicted"/>
<name>A5DKE9_PICGU</name>
<keyword evidence="1" id="KW-0472">Membrane</keyword>
<dbReference type="InParanoid" id="A5DKE9"/>
<feature type="transmembrane region" description="Helical" evidence="1">
    <location>
        <begin position="101"/>
        <end position="120"/>
    </location>
</feature>
<keyword evidence="1" id="KW-0812">Transmembrane</keyword>
<dbReference type="VEuPathDB" id="FungiDB:PGUG_03750"/>
<feature type="transmembrane region" description="Helical" evidence="1">
    <location>
        <begin position="126"/>
        <end position="154"/>
    </location>
</feature>
<feature type="transmembrane region" description="Helical" evidence="1">
    <location>
        <begin position="178"/>
        <end position="200"/>
    </location>
</feature>
<dbReference type="Proteomes" id="UP000001997">
    <property type="component" value="Unassembled WGS sequence"/>
</dbReference>
<feature type="transmembrane region" description="Helical" evidence="1">
    <location>
        <begin position="206"/>
        <end position="232"/>
    </location>
</feature>
<evidence type="ECO:0000256" key="1">
    <source>
        <dbReference type="SAM" id="Phobius"/>
    </source>
</evidence>
<dbReference type="GeneID" id="5126345"/>
<evidence type="ECO:0000313" key="3">
    <source>
        <dbReference type="Proteomes" id="UP000001997"/>
    </source>
</evidence>
<keyword evidence="1" id="KW-1133">Transmembrane helix</keyword>
<dbReference type="KEGG" id="pgu:PGUG_03750"/>
<dbReference type="RefSeq" id="XP_001484368.2">
    <property type="nucleotide sequence ID" value="XM_001484318.1"/>
</dbReference>
<keyword evidence="3" id="KW-1185">Reference proteome</keyword>
<organism evidence="2 3">
    <name type="scientific">Meyerozyma guilliermondii (strain ATCC 6260 / CBS 566 / DSM 6381 / JCM 1539 / NBRC 10279 / NRRL Y-324)</name>
    <name type="common">Yeast</name>
    <name type="synonym">Candida guilliermondii</name>
    <dbReference type="NCBI Taxonomy" id="294746"/>
    <lineage>
        <taxon>Eukaryota</taxon>
        <taxon>Fungi</taxon>
        <taxon>Dikarya</taxon>
        <taxon>Ascomycota</taxon>
        <taxon>Saccharomycotina</taxon>
        <taxon>Pichiomycetes</taxon>
        <taxon>Debaryomycetaceae</taxon>
        <taxon>Meyerozyma</taxon>
    </lineage>
</organism>